<organism evidence="7 8">
    <name type="scientific">Roseimaritima multifibrata</name>
    <dbReference type="NCBI Taxonomy" id="1930274"/>
    <lineage>
        <taxon>Bacteria</taxon>
        <taxon>Pseudomonadati</taxon>
        <taxon>Planctomycetota</taxon>
        <taxon>Planctomycetia</taxon>
        <taxon>Pirellulales</taxon>
        <taxon>Pirellulaceae</taxon>
        <taxon>Roseimaritima</taxon>
    </lineage>
</organism>
<feature type="region of interest" description="Disordered" evidence="5">
    <location>
        <begin position="273"/>
        <end position="304"/>
    </location>
</feature>
<dbReference type="Proteomes" id="UP000320672">
    <property type="component" value="Chromosome"/>
</dbReference>
<keyword evidence="8" id="KW-1185">Reference proteome</keyword>
<evidence type="ECO:0000256" key="3">
    <source>
        <dbReference type="ARBA" id="ARBA00022801"/>
    </source>
</evidence>
<dbReference type="AlphaFoldDB" id="A0A517MI74"/>
<proteinExistence type="inferred from homology"/>
<dbReference type="PANTHER" id="PTHR42693">
    <property type="entry name" value="ARYLSULFATASE FAMILY MEMBER"/>
    <property type="match status" value="1"/>
</dbReference>
<dbReference type="InterPro" id="IPR000917">
    <property type="entry name" value="Sulfatase_N"/>
</dbReference>
<keyword evidence="2" id="KW-0479">Metal-binding</keyword>
<dbReference type="PANTHER" id="PTHR42693:SF53">
    <property type="entry name" value="ENDO-4-O-SULFATASE"/>
    <property type="match status" value="1"/>
</dbReference>
<keyword evidence="3 7" id="KW-0378">Hydrolase</keyword>
<comment type="similarity">
    <text evidence="1">Belongs to the sulfatase family.</text>
</comment>
<sequence>MRNLLTIERIFSVAFRSRNKSKNAIFTERQVPPTFVSMLRFTVVLFVIGASPIIGSTVDAAQPIPNVLLIVSDDQRPDTIAALGNDVIQTPNLDSLVRRSSLFTRAVCANPICTPSRGEILSGCSGFRTGVLDFGGKQPPGFVSFAETMQRGGYQTSYVGKWHNKGRPSDYGYQTTVGLFSGGGAKWMKPNQVDAHGRPMTGYTGWIFQSSDGKEKYPDRGVGLTSDISKKFADASIKQIKTPHQKPFFMHVNFTAPHDPLLLPPGFENTYDPSSMPLPTNFRTSHPFDHGNRDSRDELLLPSPRTEKDVREDLAVYYAVISHLDQQIGRILKALDDSGERDNTIVIFTSDHGLAMGSHGLRGKQNMYEHTMNVPMLISGPGIPANQRFNAQMYLRDVYPTVCDLVGIPVPDAPASAGKPLPIDGRSMVPVMRGEQDQIHEYVFGYFRNFQRMIRGDRWKLIHYPQIDKWQLFDLQNDPFELKNVADAPSHAAVLEDLQTKLRDWQNQVGDPLVSS</sequence>
<evidence type="ECO:0000256" key="4">
    <source>
        <dbReference type="ARBA" id="ARBA00022837"/>
    </source>
</evidence>
<dbReference type="EC" id="3.1.6.6" evidence="7"/>
<evidence type="ECO:0000313" key="8">
    <source>
        <dbReference type="Proteomes" id="UP000320672"/>
    </source>
</evidence>
<feature type="compositionally biased region" description="Polar residues" evidence="5">
    <location>
        <begin position="273"/>
        <end position="284"/>
    </location>
</feature>
<dbReference type="InterPro" id="IPR024607">
    <property type="entry name" value="Sulfatase_CS"/>
</dbReference>
<feature type="compositionally biased region" description="Basic and acidic residues" evidence="5">
    <location>
        <begin position="286"/>
        <end position="304"/>
    </location>
</feature>
<dbReference type="OrthoDB" id="9762324at2"/>
<dbReference type="CDD" id="cd16155">
    <property type="entry name" value="sulfatase_like"/>
    <property type="match status" value="1"/>
</dbReference>
<dbReference type="GO" id="GO:0004065">
    <property type="term" value="F:arylsulfatase activity"/>
    <property type="evidence" value="ECO:0007669"/>
    <property type="project" value="TreeGrafter"/>
</dbReference>
<dbReference type="InterPro" id="IPR050738">
    <property type="entry name" value="Sulfatase"/>
</dbReference>
<dbReference type="Pfam" id="PF00884">
    <property type="entry name" value="Sulfatase"/>
    <property type="match status" value="1"/>
</dbReference>
<dbReference type="EMBL" id="CP036262">
    <property type="protein sequence ID" value="QDS94588.1"/>
    <property type="molecule type" value="Genomic_DNA"/>
</dbReference>
<protein>
    <submittedName>
        <fullName evidence="7">Choline-sulfatase</fullName>
        <ecNumber evidence="7">3.1.6.6</ecNumber>
    </submittedName>
</protein>
<dbReference type="GO" id="GO:0047753">
    <property type="term" value="F:choline-sulfatase activity"/>
    <property type="evidence" value="ECO:0007669"/>
    <property type="project" value="UniProtKB-EC"/>
</dbReference>
<dbReference type="InterPro" id="IPR017850">
    <property type="entry name" value="Alkaline_phosphatase_core_sf"/>
</dbReference>
<evidence type="ECO:0000259" key="6">
    <source>
        <dbReference type="Pfam" id="PF00884"/>
    </source>
</evidence>
<evidence type="ECO:0000256" key="1">
    <source>
        <dbReference type="ARBA" id="ARBA00008779"/>
    </source>
</evidence>
<evidence type="ECO:0000313" key="7">
    <source>
        <dbReference type="EMBL" id="QDS94588.1"/>
    </source>
</evidence>
<keyword evidence="4" id="KW-0106">Calcium</keyword>
<dbReference type="Gene3D" id="3.40.720.10">
    <property type="entry name" value="Alkaline Phosphatase, subunit A"/>
    <property type="match status" value="1"/>
</dbReference>
<dbReference type="GO" id="GO:0046872">
    <property type="term" value="F:metal ion binding"/>
    <property type="evidence" value="ECO:0007669"/>
    <property type="project" value="UniProtKB-KW"/>
</dbReference>
<name>A0A517MI74_9BACT</name>
<dbReference type="SUPFAM" id="SSF53649">
    <property type="entry name" value="Alkaline phosphatase-like"/>
    <property type="match status" value="1"/>
</dbReference>
<gene>
    <name evidence="7" type="primary">betC_8</name>
    <name evidence="7" type="ORF">FF011L_33670</name>
</gene>
<accession>A0A517MI74</accession>
<feature type="domain" description="Sulfatase N-terminal" evidence="6">
    <location>
        <begin position="65"/>
        <end position="408"/>
    </location>
</feature>
<evidence type="ECO:0000256" key="5">
    <source>
        <dbReference type="SAM" id="MobiDB-lite"/>
    </source>
</evidence>
<dbReference type="PROSITE" id="PS00149">
    <property type="entry name" value="SULFATASE_2"/>
    <property type="match status" value="1"/>
</dbReference>
<reference evidence="7 8" key="1">
    <citation type="submission" date="2019-02" db="EMBL/GenBank/DDBJ databases">
        <title>Deep-cultivation of Planctomycetes and their phenomic and genomic characterization uncovers novel biology.</title>
        <authorList>
            <person name="Wiegand S."/>
            <person name="Jogler M."/>
            <person name="Boedeker C."/>
            <person name="Pinto D."/>
            <person name="Vollmers J."/>
            <person name="Rivas-Marin E."/>
            <person name="Kohn T."/>
            <person name="Peeters S.H."/>
            <person name="Heuer A."/>
            <person name="Rast P."/>
            <person name="Oberbeckmann S."/>
            <person name="Bunk B."/>
            <person name="Jeske O."/>
            <person name="Meyerdierks A."/>
            <person name="Storesund J.E."/>
            <person name="Kallscheuer N."/>
            <person name="Luecker S."/>
            <person name="Lage O.M."/>
            <person name="Pohl T."/>
            <person name="Merkel B.J."/>
            <person name="Hornburger P."/>
            <person name="Mueller R.-W."/>
            <person name="Bruemmer F."/>
            <person name="Labrenz M."/>
            <person name="Spormann A.M."/>
            <person name="Op den Camp H."/>
            <person name="Overmann J."/>
            <person name="Amann R."/>
            <person name="Jetten M.S.M."/>
            <person name="Mascher T."/>
            <person name="Medema M.H."/>
            <person name="Devos D.P."/>
            <person name="Kaster A.-K."/>
            <person name="Ovreas L."/>
            <person name="Rohde M."/>
            <person name="Galperin M.Y."/>
            <person name="Jogler C."/>
        </authorList>
    </citation>
    <scope>NUCLEOTIDE SEQUENCE [LARGE SCALE GENOMIC DNA]</scope>
    <source>
        <strain evidence="7 8">FF011L</strain>
    </source>
</reference>
<evidence type="ECO:0000256" key="2">
    <source>
        <dbReference type="ARBA" id="ARBA00022723"/>
    </source>
</evidence>
<dbReference type="KEGG" id="rml:FF011L_33670"/>